<feature type="domain" description="Thioredoxin" evidence="3">
    <location>
        <begin position="24"/>
        <end position="216"/>
    </location>
</feature>
<dbReference type="AlphaFoldDB" id="A0A1H1KTK5"/>
<dbReference type="OrthoDB" id="117402at2"/>
<dbReference type="Proteomes" id="UP000199649">
    <property type="component" value="Chromosome I"/>
</dbReference>
<protein>
    <submittedName>
        <fullName evidence="4">Protein-disulfide isomerase</fullName>
    </submittedName>
</protein>
<dbReference type="EMBL" id="LT629734">
    <property type="protein sequence ID" value="SDR65634.1"/>
    <property type="molecule type" value="Genomic_DNA"/>
</dbReference>
<keyword evidence="5" id="KW-1185">Reference proteome</keyword>
<name>A0A1H1KTK5_9MICO</name>
<evidence type="ECO:0000313" key="4">
    <source>
        <dbReference type="EMBL" id="SDR65634.1"/>
    </source>
</evidence>
<dbReference type="PANTHER" id="PTHR13887:SF55">
    <property type="entry name" value="SLR0313 PROTEIN"/>
    <property type="match status" value="1"/>
</dbReference>
<dbReference type="SUPFAM" id="SSF52833">
    <property type="entry name" value="Thioredoxin-like"/>
    <property type="match status" value="1"/>
</dbReference>
<gene>
    <name evidence="4" type="ORF">SAMN04489719_0098</name>
</gene>
<accession>A0A1H1KTK5</accession>
<dbReference type="PANTHER" id="PTHR13887">
    <property type="entry name" value="GLUTATHIONE S-TRANSFERASE KAPPA"/>
    <property type="match status" value="1"/>
</dbReference>
<keyword evidence="2" id="KW-0472">Membrane</keyword>
<dbReference type="RefSeq" id="WP_092664704.1">
    <property type="nucleotide sequence ID" value="NZ_LT629734.1"/>
</dbReference>
<dbReference type="Gene3D" id="3.40.30.10">
    <property type="entry name" value="Glutaredoxin"/>
    <property type="match status" value="1"/>
</dbReference>
<feature type="transmembrane region" description="Helical" evidence="2">
    <location>
        <begin position="6"/>
        <end position="27"/>
    </location>
</feature>
<organism evidence="4 5">
    <name type="scientific">Agrococcus carbonis</name>
    <dbReference type="NCBI Taxonomy" id="684552"/>
    <lineage>
        <taxon>Bacteria</taxon>
        <taxon>Bacillati</taxon>
        <taxon>Actinomycetota</taxon>
        <taxon>Actinomycetes</taxon>
        <taxon>Micrococcales</taxon>
        <taxon>Microbacteriaceae</taxon>
        <taxon>Agrococcus</taxon>
    </lineage>
</organism>
<dbReference type="InterPro" id="IPR036249">
    <property type="entry name" value="Thioredoxin-like_sf"/>
</dbReference>
<dbReference type="InterPro" id="IPR012336">
    <property type="entry name" value="Thioredoxin-like_fold"/>
</dbReference>
<dbReference type="Pfam" id="PF13462">
    <property type="entry name" value="Thioredoxin_4"/>
    <property type="match status" value="1"/>
</dbReference>
<keyword evidence="2" id="KW-0812">Transmembrane</keyword>
<dbReference type="InterPro" id="IPR013766">
    <property type="entry name" value="Thioredoxin_domain"/>
</dbReference>
<evidence type="ECO:0000256" key="1">
    <source>
        <dbReference type="ARBA" id="ARBA00005791"/>
    </source>
</evidence>
<keyword evidence="4" id="KW-0413">Isomerase</keyword>
<evidence type="ECO:0000256" key="2">
    <source>
        <dbReference type="SAM" id="Phobius"/>
    </source>
</evidence>
<evidence type="ECO:0000259" key="3">
    <source>
        <dbReference type="PROSITE" id="PS51352"/>
    </source>
</evidence>
<reference evidence="5" key="1">
    <citation type="submission" date="2016-10" db="EMBL/GenBank/DDBJ databases">
        <authorList>
            <person name="Varghese N."/>
            <person name="Submissions S."/>
        </authorList>
    </citation>
    <scope>NUCLEOTIDE SEQUENCE [LARGE SCALE GENOMIC DNA]</scope>
    <source>
        <strain evidence="5">DSM 22965</strain>
    </source>
</reference>
<sequence>MSKNAAVSIAAVVGAIVLIVAVALLVVRPWESQQHQAASGAPVELVAESTHVLDDAGERAPVVVEFFDYECPACGQFHPIVEDLRERYEGQVTFAVRYFPLQGHPNAVPAAAAAEAAAQQGEFEAMHARLFETQAEWAGTEDAAATFRGYAEELGLDMAAYDEAVGAQETAERIAFDYQAGVDAGVQSTPTFFVDGEQLELRDYADVETAIEAALAE</sequence>
<comment type="similarity">
    <text evidence="1">Belongs to the thioredoxin family. DsbA subfamily.</text>
</comment>
<dbReference type="STRING" id="684552.SAMN04489719_0098"/>
<proteinExistence type="inferred from homology"/>
<dbReference type="GO" id="GO:0016853">
    <property type="term" value="F:isomerase activity"/>
    <property type="evidence" value="ECO:0007669"/>
    <property type="project" value="UniProtKB-KW"/>
</dbReference>
<evidence type="ECO:0000313" key="5">
    <source>
        <dbReference type="Proteomes" id="UP000199649"/>
    </source>
</evidence>
<dbReference type="PROSITE" id="PS51352">
    <property type="entry name" value="THIOREDOXIN_2"/>
    <property type="match status" value="1"/>
</dbReference>
<keyword evidence="2" id="KW-1133">Transmembrane helix</keyword>